<name>A0AAN9YWG9_9PEZI</name>
<keyword evidence="3" id="KW-0539">Nucleus</keyword>
<evidence type="ECO:0000256" key="4">
    <source>
        <dbReference type="SAM" id="MobiDB-lite"/>
    </source>
</evidence>
<accession>A0AAN9YWG9</accession>
<evidence type="ECO:0000256" key="2">
    <source>
        <dbReference type="ARBA" id="ARBA00023163"/>
    </source>
</evidence>
<reference evidence="6 7" key="1">
    <citation type="submission" date="2024-02" db="EMBL/GenBank/DDBJ databases">
        <title>De novo assembly and annotation of 12 fungi associated with fruit tree decline syndrome in Ontario, Canada.</title>
        <authorList>
            <person name="Sulman M."/>
            <person name="Ellouze W."/>
            <person name="Ilyukhin E."/>
        </authorList>
    </citation>
    <scope>NUCLEOTIDE SEQUENCE [LARGE SCALE GENOMIC DNA]</scope>
    <source>
        <strain evidence="6 7">M11/M66-122</strain>
    </source>
</reference>
<dbReference type="PANTHER" id="PTHR47424:SF12">
    <property type="entry name" value="TRANSCRIPTION FACTOR ASQA"/>
    <property type="match status" value="1"/>
</dbReference>
<feature type="domain" description="Xylanolytic transcriptional activator regulatory" evidence="5">
    <location>
        <begin position="290"/>
        <end position="362"/>
    </location>
</feature>
<dbReference type="Proteomes" id="UP001320420">
    <property type="component" value="Unassembled WGS sequence"/>
</dbReference>
<evidence type="ECO:0000313" key="6">
    <source>
        <dbReference type="EMBL" id="KAK7756964.1"/>
    </source>
</evidence>
<comment type="caution">
    <text evidence="6">The sequence shown here is derived from an EMBL/GenBank/DDBJ whole genome shotgun (WGS) entry which is preliminary data.</text>
</comment>
<keyword evidence="7" id="KW-1185">Reference proteome</keyword>
<feature type="region of interest" description="Disordered" evidence="4">
    <location>
        <begin position="14"/>
        <end position="88"/>
    </location>
</feature>
<dbReference type="Pfam" id="PF04082">
    <property type="entry name" value="Fungal_trans"/>
    <property type="match status" value="1"/>
</dbReference>
<organism evidence="6 7">
    <name type="scientific">Diatrype stigma</name>
    <dbReference type="NCBI Taxonomy" id="117547"/>
    <lineage>
        <taxon>Eukaryota</taxon>
        <taxon>Fungi</taxon>
        <taxon>Dikarya</taxon>
        <taxon>Ascomycota</taxon>
        <taxon>Pezizomycotina</taxon>
        <taxon>Sordariomycetes</taxon>
        <taxon>Xylariomycetidae</taxon>
        <taxon>Xylariales</taxon>
        <taxon>Diatrypaceae</taxon>
        <taxon>Diatrype</taxon>
    </lineage>
</organism>
<evidence type="ECO:0000256" key="1">
    <source>
        <dbReference type="ARBA" id="ARBA00023015"/>
    </source>
</evidence>
<keyword evidence="2" id="KW-0804">Transcription</keyword>
<dbReference type="InterPro" id="IPR007219">
    <property type="entry name" value="XnlR_reg_dom"/>
</dbReference>
<dbReference type="GO" id="GO:0006351">
    <property type="term" value="P:DNA-templated transcription"/>
    <property type="evidence" value="ECO:0007669"/>
    <property type="project" value="InterPro"/>
</dbReference>
<proteinExistence type="predicted"/>
<evidence type="ECO:0000256" key="3">
    <source>
        <dbReference type="ARBA" id="ARBA00023242"/>
    </source>
</evidence>
<dbReference type="PANTHER" id="PTHR47424">
    <property type="entry name" value="REGULATORY PROTEIN GAL4"/>
    <property type="match status" value="1"/>
</dbReference>
<sequence length="662" mass="74544">MSLEVKRLRLKVREFENAKDQQPQQQQQQIQQDQQSQQDQQDQQIQEDHQEQDWQRPLQHHNHHDLDRPSNASPEQPKIARTSSPSASPNGVRFCSVFYGITSLPFFLRRLNDFVRAERHRLPHIDFDLALGKRGPFGRNIPSKDVILPRDLETCFLDVFWQTYYFGYPIISERDLRSRFKLLWEETGSVSLRKPSPLLDIILALCTQLGSSVIQPPTLSSNQGSPNSTIDNIGQLSNNEVIEAPLPGLQYYRRCEEALDQVVEHPSLETIQCYVFSIVYLLQAGFFNRAQVVTGKAIMMAMMIGLPSELPSSEPEPVKELARRTWWSLYILDAELAVAASRPPIISSLRTTCPLPSDSEEMARWFSPHYLYEAGCATWLGYQTQKLRLLDIVTNIVNLLRAKYNSLVGQGGYEDFITNAAAREQCACLMTERMKDLIEWTKQVPASYIVARRDNGQPFSADRSQIDFSPNVLIHCQRQRLLLELSYHHYSISLCQPFVSLRTNPDVPTPASSTMAAAALNHSMTLTSMVHQALTSSELLNGASNVFRWQKNALFTMLGYQYTFPICGLSASVRRSIETAIAVIDMHRGTQPEAAAVSAIARALNDDIASIVPGFGFDLDFPHNVVPEDDMLGSDKLEGLWAGLDQGWGAFADIGVNQGGTL</sequence>
<dbReference type="InterPro" id="IPR051127">
    <property type="entry name" value="Fungal_SecMet_Regulators"/>
</dbReference>
<dbReference type="GO" id="GO:0005634">
    <property type="term" value="C:nucleus"/>
    <property type="evidence" value="ECO:0007669"/>
    <property type="project" value="TreeGrafter"/>
</dbReference>
<dbReference type="GO" id="GO:0000435">
    <property type="term" value="P:positive regulation of transcription from RNA polymerase II promoter by galactose"/>
    <property type="evidence" value="ECO:0007669"/>
    <property type="project" value="TreeGrafter"/>
</dbReference>
<evidence type="ECO:0000313" key="7">
    <source>
        <dbReference type="Proteomes" id="UP001320420"/>
    </source>
</evidence>
<feature type="compositionally biased region" description="Low complexity" evidence="4">
    <location>
        <begin position="20"/>
        <end position="44"/>
    </location>
</feature>
<dbReference type="AlphaFoldDB" id="A0AAN9YWG9"/>
<protein>
    <recommendedName>
        <fullName evidence="5">Xylanolytic transcriptional activator regulatory domain-containing protein</fullName>
    </recommendedName>
</protein>
<dbReference type="CDD" id="cd12148">
    <property type="entry name" value="fungal_TF_MHR"/>
    <property type="match status" value="1"/>
</dbReference>
<dbReference type="SMART" id="SM00906">
    <property type="entry name" value="Fungal_trans"/>
    <property type="match status" value="1"/>
</dbReference>
<dbReference type="EMBL" id="JAKJXP020000004">
    <property type="protein sequence ID" value="KAK7756964.1"/>
    <property type="molecule type" value="Genomic_DNA"/>
</dbReference>
<evidence type="ECO:0000259" key="5">
    <source>
        <dbReference type="SMART" id="SM00906"/>
    </source>
</evidence>
<gene>
    <name evidence="6" type="ORF">SLS62_000980</name>
</gene>
<dbReference type="GO" id="GO:0000978">
    <property type="term" value="F:RNA polymerase II cis-regulatory region sequence-specific DNA binding"/>
    <property type="evidence" value="ECO:0007669"/>
    <property type="project" value="TreeGrafter"/>
</dbReference>
<dbReference type="GO" id="GO:0000981">
    <property type="term" value="F:DNA-binding transcription factor activity, RNA polymerase II-specific"/>
    <property type="evidence" value="ECO:0007669"/>
    <property type="project" value="TreeGrafter"/>
</dbReference>
<dbReference type="GO" id="GO:0008270">
    <property type="term" value="F:zinc ion binding"/>
    <property type="evidence" value="ECO:0007669"/>
    <property type="project" value="InterPro"/>
</dbReference>
<keyword evidence="1" id="KW-0805">Transcription regulation</keyword>